<accession>D2UX27</accession>
<dbReference type="KEGG" id="ngr:NAEGRDRAFT_61613"/>
<evidence type="ECO:0000256" key="6">
    <source>
        <dbReference type="ARBA" id="ARBA00023274"/>
    </source>
</evidence>
<dbReference type="AlphaFoldDB" id="D2UX27"/>
<feature type="compositionally biased region" description="Low complexity" evidence="8">
    <location>
        <begin position="118"/>
        <end position="131"/>
    </location>
</feature>
<dbReference type="GeneID" id="8863666"/>
<keyword evidence="4 7" id="KW-0694">RNA-binding</keyword>
<evidence type="ECO:0000256" key="7">
    <source>
        <dbReference type="RuleBase" id="RU368100"/>
    </source>
</evidence>
<dbReference type="Proteomes" id="UP000006671">
    <property type="component" value="Unassembled WGS sequence"/>
</dbReference>
<evidence type="ECO:0000256" key="1">
    <source>
        <dbReference type="ARBA" id="ARBA00004496"/>
    </source>
</evidence>
<evidence type="ECO:0000256" key="5">
    <source>
        <dbReference type="ARBA" id="ARBA00023135"/>
    </source>
</evidence>
<comment type="function">
    <text evidence="7">Component of the signal recognition particle (SRP) complex, a ribonucleoprotein complex that mediates the cotranslational targeting of secretory and membrane proteins to the endoplasmic reticulum (ER). SRP9 together with SRP14 and the Alu portion of the SRP RNA, constitutes the elongation arrest domain of SRP. The complex of SRP9 and SRP14 is required for SRP RNA binding.</text>
</comment>
<dbReference type="GO" id="GO:0006614">
    <property type="term" value="P:SRP-dependent cotranslational protein targeting to membrane"/>
    <property type="evidence" value="ECO:0007669"/>
    <property type="project" value="UniProtKB-UniRule"/>
</dbReference>
<dbReference type="EMBL" id="GG738845">
    <property type="protein sequence ID" value="EFC50861.1"/>
    <property type="molecule type" value="Genomic_DNA"/>
</dbReference>
<comment type="subunit">
    <text evidence="7">Heterodimer with SRP9; binds RNA as heterodimer. Component of a signal recognition particle (SRP) complex that consists of a 7SL RNA molecule of 300 nucleotides and six protein subunits: SRP72, SRP68, SRP54, SRP19, SRP14 and SRP9.</text>
</comment>
<comment type="similarity">
    <text evidence="2 7">Belongs to the SRP14 family.</text>
</comment>
<dbReference type="Pfam" id="PF02290">
    <property type="entry name" value="SRP14"/>
    <property type="match status" value="1"/>
</dbReference>
<evidence type="ECO:0000256" key="2">
    <source>
        <dbReference type="ARBA" id="ARBA00010349"/>
    </source>
</evidence>
<feature type="compositionally biased region" description="Basic and acidic residues" evidence="8">
    <location>
        <begin position="35"/>
        <end position="53"/>
    </location>
</feature>
<organism evidence="10">
    <name type="scientific">Naegleria gruberi</name>
    <name type="common">Amoeba</name>
    <dbReference type="NCBI Taxonomy" id="5762"/>
    <lineage>
        <taxon>Eukaryota</taxon>
        <taxon>Discoba</taxon>
        <taxon>Heterolobosea</taxon>
        <taxon>Tetramitia</taxon>
        <taxon>Eutetramitia</taxon>
        <taxon>Vahlkampfiidae</taxon>
        <taxon>Naegleria</taxon>
    </lineage>
</organism>
<reference evidence="9 10" key="1">
    <citation type="journal article" date="2010" name="Cell">
        <title>The genome of Naegleria gruberi illuminates early eukaryotic versatility.</title>
        <authorList>
            <person name="Fritz-Laylin L.K."/>
            <person name="Prochnik S.E."/>
            <person name="Ginger M.L."/>
            <person name="Dacks J.B."/>
            <person name="Carpenter M.L."/>
            <person name="Field M.C."/>
            <person name="Kuo A."/>
            <person name="Paredez A."/>
            <person name="Chapman J."/>
            <person name="Pham J."/>
            <person name="Shu S."/>
            <person name="Neupane R."/>
            <person name="Cipriano M."/>
            <person name="Mancuso J."/>
            <person name="Tu H."/>
            <person name="Salamov A."/>
            <person name="Lindquist E."/>
            <person name="Shapiro H."/>
            <person name="Lucas S."/>
            <person name="Grigoriev I.V."/>
            <person name="Cande W.Z."/>
            <person name="Fulton C."/>
            <person name="Rokhsar D.S."/>
            <person name="Dawson S.C."/>
        </authorList>
    </citation>
    <scope>NUCLEOTIDE SEQUENCE [LARGE SCALE GENOMIC DNA]</scope>
    <source>
        <strain evidence="9 10">NEG-M</strain>
    </source>
</reference>
<dbReference type="InParanoid" id="D2UX27"/>
<dbReference type="PANTHER" id="PTHR12013">
    <property type="entry name" value="SIGNAL RECOGNITION PARTICLE 14 KD PROTEIN"/>
    <property type="match status" value="1"/>
</dbReference>
<dbReference type="OMA" id="KHEFITK"/>
<keyword evidence="3 7" id="KW-0963">Cytoplasm</keyword>
<dbReference type="InterPro" id="IPR009018">
    <property type="entry name" value="Signal_recog_particle_SRP9/14"/>
</dbReference>
<dbReference type="RefSeq" id="XP_002683605.1">
    <property type="nucleotide sequence ID" value="XM_002683559.1"/>
</dbReference>
<dbReference type="SUPFAM" id="SSF54762">
    <property type="entry name" value="Signal recognition particle alu RNA binding heterodimer, SRP9/14"/>
    <property type="match status" value="1"/>
</dbReference>
<evidence type="ECO:0000256" key="8">
    <source>
        <dbReference type="SAM" id="MobiDB-lite"/>
    </source>
</evidence>
<keyword evidence="5 7" id="KW-0733">Signal recognition particle</keyword>
<evidence type="ECO:0000313" key="10">
    <source>
        <dbReference type="Proteomes" id="UP000006671"/>
    </source>
</evidence>
<dbReference type="InterPro" id="IPR003210">
    <property type="entry name" value="Signal_recog_particle_SRP14"/>
</dbReference>
<dbReference type="GO" id="GO:0030942">
    <property type="term" value="F:endoplasmic reticulum signal peptide binding"/>
    <property type="evidence" value="ECO:0007669"/>
    <property type="project" value="UniProtKB-UniRule"/>
</dbReference>
<feature type="compositionally biased region" description="Basic residues" evidence="8">
    <location>
        <begin position="139"/>
        <end position="148"/>
    </location>
</feature>
<comment type="subcellular location">
    <subcellularLocation>
        <location evidence="1 7">Cytoplasm</location>
    </subcellularLocation>
</comment>
<evidence type="ECO:0000256" key="4">
    <source>
        <dbReference type="ARBA" id="ARBA00022884"/>
    </source>
</evidence>
<sequence>MVYINNKHEFITKVSQLYSENKDKHSVWMTFKKFTPKEQKPKSEKQQHFDSLKKSSSGIKKKSSANKLNEGCLIRVTNGKDKKFSTIVLNKDLATFQSTLFNILRDHMTSTLKQPSITAAAATPVPVTSSATKKDNTDKKKKKKKTDL</sequence>
<keyword evidence="6 7" id="KW-0687">Ribonucleoprotein</keyword>
<dbReference type="Gene3D" id="3.30.720.10">
    <property type="entry name" value="Signal recognition particle alu RNA binding heterodimer, srp9/1"/>
    <property type="match status" value="1"/>
</dbReference>
<dbReference type="GO" id="GO:0008312">
    <property type="term" value="F:7S RNA binding"/>
    <property type="evidence" value="ECO:0007669"/>
    <property type="project" value="UniProtKB-UniRule"/>
</dbReference>
<keyword evidence="10" id="KW-1185">Reference proteome</keyword>
<feature type="region of interest" description="Disordered" evidence="8">
    <location>
        <begin position="35"/>
        <end position="64"/>
    </location>
</feature>
<evidence type="ECO:0000256" key="3">
    <source>
        <dbReference type="ARBA" id="ARBA00022490"/>
    </source>
</evidence>
<gene>
    <name evidence="9" type="ORF">NAEGRDRAFT_61613</name>
</gene>
<name>D2UX27_NAEGR</name>
<feature type="region of interest" description="Disordered" evidence="8">
    <location>
        <begin position="115"/>
        <end position="148"/>
    </location>
</feature>
<evidence type="ECO:0000313" key="9">
    <source>
        <dbReference type="EMBL" id="EFC50861.1"/>
    </source>
</evidence>
<dbReference type="VEuPathDB" id="AmoebaDB:NAEGRDRAFT_61613"/>
<proteinExistence type="inferred from homology"/>
<dbReference type="GO" id="GO:0005786">
    <property type="term" value="C:signal recognition particle, endoplasmic reticulum targeting"/>
    <property type="evidence" value="ECO:0007669"/>
    <property type="project" value="UniProtKB-UniRule"/>
</dbReference>
<dbReference type="OrthoDB" id="19209at2759"/>
<protein>
    <recommendedName>
        <fullName evidence="7">Signal recognition particle 14 kDa protein</fullName>
        <shortName evidence="7">SRP14</shortName>
    </recommendedName>
</protein>